<proteinExistence type="inferred from homology"/>
<dbReference type="GO" id="GO:0000139">
    <property type="term" value="C:Golgi membrane"/>
    <property type="evidence" value="ECO:0007669"/>
    <property type="project" value="UniProtKB-SubCell"/>
</dbReference>
<feature type="transmembrane region" description="Helical" evidence="16">
    <location>
        <begin position="26"/>
        <end position="48"/>
    </location>
</feature>
<sequence length="673" mass="77181">MNSFSPYHSTPTDVFLKRFRSWKRQYLHIIIYTSLFWIFVDVFFIMLFSDCTKEIILPCQSSSLSSLLANNNNSGIIEPIIPIRRRKYPNRTLYNSQTSNAITKTSRIINKWWENQSGATNPPSWHGEGGRAVVIPAELQEQSKKRFIENQFNILASDLMALNRSIKDQRSSKCLAHKFPSDLPTTSIVIVFHNEGNSTLLRTLTSIIIRSPIQYIHEIIMVDDASINREYLKDTLDAFTKELPVPVHILRNNDRLGLMKSRLRGAEIAKGDTLTFLDAHIECSPGWLEYLLYEVKKDRTAVVCPIIDVINDNDFGYYTGSDMTWGGFNWRLNFRWYPVPQREEVRRNGDHSLPLLSPTMAGGLFTINREYFYEIGAYDPGMEVWGGENLEMSFRVWQCGGRVLIHPCSHVGHVFRKQTPYTFPGGTGTVIFHNNKRLVEVWLDKYKDFIYAIMPELKRVQAGDVSERLALRDRLKCKDFQWYLENIYPETSLPINFHHVGALKNEAHGCADSLGFNIDNGVNQNAGIFPCQQQGANQIRTEPMSCLTLHNVFGSQKGNRTATLNIETCLDRTESPINAAYQIVIYSKKGEIRFDDLCFEGSVNSVVKLQKCTEGNQKQIWNYNNETKLMKHVNSNQCLTVDEKKDNGKVNVGPCVEGNHAQQRWYLERSVIT</sequence>
<evidence type="ECO:0000256" key="9">
    <source>
        <dbReference type="ARBA" id="ARBA00022734"/>
    </source>
</evidence>
<gene>
    <name evidence="18" type="ORF">BJG266_LOCUS10024</name>
</gene>
<dbReference type="EMBL" id="CAJNOI010000034">
    <property type="protein sequence ID" value="CAF0892416.1"/>
    <property type="molecule type" value="Genomic_DNA"/>
</dbReference>
<evidence type="ECO:0000256" key="8">
    <source>
        <dbReference type="ARBA" id="ARBA00022723"/>
    </source>
</evidence>
<comment type="caution">
    <text evidence="18">The sequence shown here is derived from an EMBL/GenBank/DDBJ whole genome shotgun (WGS) entry which is preliminary data.</text>
</comment>
<reference evidence="18" key="1">
    <citation type="submission" date="2021-02" db="EMBL/GenBank/DDBJ databases">
        <authorList>
            <person name="Nowell W R."/>
        </authorList>
    </citation>
    <scope>NUCLEOTIDE SEQUENCE</scope>
</reference>
<evidence type="ECO:0000256" key="4">
    <source>
        <dbReference type="ARBA" id="ARBA00005680"/>
    </source>
</evidence>
<feature type="domain" description="Ricin B lectin" evidence="17">
    <location>
        <begin position="533"/>
        <end position="668"/>
    </location>
</feature>
<dbReference type="InterPro" id="IPR001173">
    <property type="entry name" value="Glyco_trans_2-like"/>
</dbReference>
<dbReference type="SUPFAM" id="SSF50370">
    <property type="entry name" value="Ricin B-like lectins"/>
    <property type="match status" value="1"/>
</dbReference>
<dbReference type="UniPathway" id="UPA00378"/>
<evidence type="ECO:0000256" key="5">
    <source>
        <dbReference type="ARBA" id="ARBA00022676"/>
    </source>
</evidence>
<dbReference type="GO" id="GO:0006493">
    <property type="term" value="P:protein O-linked glycosylation"/>
    <property type="evidence" value="ECO:0007669"/>
    <property type="project" value="UniProtKB-ARBA"/>
</dbReference>
<dbReference type="InterPro" id="IPR035992">
    <property type="entry name" value="Ricin_B-like_lectins"/>
</dbReference>
<dbReference type="PROSITE" id="PS50231">
    <property type="entry name" value="RICIN_B_LECTIN"/>
    <property type="match status" value="1"/>
</dbReference>
<evidence type="ECO:0000313" key="19">
    <source>
        <dbReference type="Proteomes" id="UP000663877"/>
    </source>
</evidence>
<keyword evidence="14 16" id="KW-1015">Disulfide bond</keyword>
<protein>
    <recommendedName>
        <fullName evidence="16">Polypeptide N-acetylgalactosaminyltransferase</fullName>
        <ecNumber evidence="16">2.4.1.-</ecNumber>
    </recommendedName>
    <alternativeName>
        <fullName evidence="16">Protein-UDP acetylgalactosaminyltransferase</fullName>
    </alternativeName>
</protein>
<dbReference type="CDD" id="cd02510">
    <property type="entry name" value="pp-GalNAc-T"/>
    <property type="match status" value="1"/>
</dbReference>
<dbReference type="SMART" id="SM00458">
    <property type="entry name" value="RICIN"/>
    <property type="match status" value="1"/>
</dbReference>
<dbReference type="AlphaFoldDB" id="A0A813YZU9"/>
<comment type="cofactor">
    <cofactor evidence="1 16">
        <name>Mn(2+)</name>
        <dbReference type="ChEBI" id="CHEBI:29035"/>
    </cofactor>
</comment>
<dbReference type="InterPro" id="IPR000772">
    <property type="entry name" value="Ricin_B_lectin"/>
</dbReference>
<evidence type="ECO:0000256" key="11">
    <source>
        <dbReference type="ARBA" id="ARBA00022989"/>
    </source>
</evidence>
<evidence type="ECO:0000313" key="18">
    <source>
        <dbReference type="EMBL" id="CAF0892416.1"/>
    </source>
</evidence>
<dbReference type="Pfam" id="PF00535">
    <property type="entry name" value="Glycos_transf_2"/>
    <property type="match status" value="1"/>
</dbReference>
<organism evidence="18 19">
    <name type="scientific">Adineta steineri</name>
    <dbReference type="NCBI Taxonomy" id="433720"/>
    <lineage>
        <taxon>Eukaryota</taxon>
        <taxon>Metazoa</taxon>
        <taxon>Spiralia</taxon>
        <taxon>Gnathifera</taxon>
        <taxon>Rotifera</taxon>
        <taxon>Eurotatoria</taxon>
        <taxon>Bdelloidea</taxon>
        <taxon>Adinetida</taxon>
        <taxon>Adinetidae</taxon>
        <taxon>Adineta</taxon>
    </lineage>
</organism>
<comment type="similarity">
    <text evidence="4 16">Belongs to the glycosyltransferase 2 family. GalNAc-T subfamily.</text>
</comment>
<evidence type="ECO:0000256" key="6">
    <source>
        <dbReference type="ARBA" id="ARBA00022679"/>
    </source>
</evidence>
<dbReference type="SUPFAM" id="SSF53448">
    <property type="entry name" value="Nucleotide-diphospho-sugar transferases"/>
    <property type="match status" value="1"/>
</dbReference>
<accession>A0A813YZU9</accession>
<evidence type="ECO:0000256" key="3">
    <source>
        <dbReference type="ARBA" id="ARBA00004922"/>
    </source>
</evidence>
<evidence type="ECO:0000256" key="7">
    <source>
        <dbReference type="ARBA" id="ARBA00022692"/>
    </source>
</evidence>
<keyword evidence="15 16" id="KW-0464">Manganese</keyword>
<evidence type="ECO:0000256" key="14">
    <source>
        <dbReference type="ARBA" id="ARBA00023157"/>
    </source>
</evidence>
<keyword evidence="8" id="KW-0479">Metal-binding</keyword>
<dbReference type="PANTHER" id="PTHR11675:SF101">
    <property type="entry name" value="POLYPEPTIDE N-ACETYLGALACTOSAMINYLTRANSFERASE 5"/>
    <property type="match status" value="1"/>
</dbReference>
<comment type="pathway">
    <text evidence="3 16">Protein modification; protein glycosylation.</text>
</comment>
<dbReference type="Proteomes" id="UP000663877">
    <property type="component" value="Unassembled WGS sequence"/>
</dbReference>
<name>A0A813YZU9_9BILA</name>
<keyword evidence="6 16" id="KW-0808">Transferase</keyword>
<keyword evidence="10" id="KW-0735">Signal-anchor</keyword>
<dbReference type="Gene3D" id="2.80.10.50">
    <property type="match status" value="1"/>
</dbReference>
<keyword evidence="13 16" id="KW-0472">Membrane</keyword>
<dbReference type="GO" id="GO:0030246">
    <property type="term" value="F:carbohydrate binding"/>
    <property type="evidence" value="ECO:0007669"/>
    <property type="project" value="UniProtKB-KW"/>
</dbReference>
<keyword evidence="5 16" id="KW-0328">Glycosyltransferase</keyword>
<comment type="subcellular location">
    <subcellularLocation>
        <location evidence="2 16">Golgi apparatus membrane</location>
        <topology evidence="2 16">Single-pass type II membrane protein</topology>
    </subcellularLocation>
</comment>
<evidence type="ECO:0000256" key="15">
    <source>
        <dbReference type="ARBA" id="ARBA00023211"/>
    </source>
</evidence>
<evidence type="ECO:0000256" key="13">
    <source>
        <dbReference type="ARBA" id="ARBA00023136"/>
    </source>
</evidence>
<dbReference type="Pfam" id="PF00652">
    <property type="entry name" value="Ricin_B_lectin"/>
    <property type="match status" value="1"/>
</dbReference>
<evidence type="ECO:0000259" key="17">
    <source>
        <dbReference type="SMART" id="SM00458"/>
    </source>
</evidence>
<dbReference type="GO" id="GO:0004653">
    <property type="term" value="F:polypeptide N-acetylgalactosaminyltransferase activity"/>
    <property type="evidence" value="ECO:0007669"/>
    <property type="project" value="TreeGrafter"/>
</dbReference>
<dbReference type="PANTHER" id="PTHR11675">
    <property type="entry name" value="N-ACETYLGALACTOSAMINYLTRANSFERASE"/>
    <property type="match status" value="1"/>
</dbReference>
<keyword evidence="12 16" id="KW-0333">Golgi apparatus</keyword>
<evidence type="ECO:0000256" key="1">
    <source>
        <dbReference type="ARBA" id="ARBA00001936"/>
    </source>
</evidence>
<evidence type="ECO:0000256" key="16">
    <source>
        <dbReference type="RuleBase" id="RU361242"/>
    </source>
</evidence>
<dbReference type="FunFam" id="3.90.550.10:FF:000021">
    <property type="entry name" value="Polypeptide N-acetylgalactosaminyltransferase"/>
    <property type="match status" value="1"/>
</dbReference>
<evidence type="ECO:0000256" key="2">
    <source>
        <dbReference type="ARBA" id="ARBA00004323"/>
    </source>
</evidence>
<evidence type="ECO:0000256" key="12">
    <source>
        <dbReference type="ARBA" id="ARBA00023034"/>
    </source>
</evidence>
<keyword evidence="9 16" id="KW-0430">Lectin</keyword>
<dbReference type="Gene3D" id="3.90.550.10">
    <property type="entry name" value="Spore Coat Polysaccharide Biosynthesis Protein SpsA, Chain A"/>
    <property type="match status" value="1"/>
</dbReference>
<dbReference type="InterPro" id="IPR045885">
    <property type="entry name" value="GalNAc-T"/>
</dbReference>
<evidence type="ECO:0000256" key="10">
    <source>
        <dbReference type="ARBA" id="ARBA00022968"/>
    </source>
</evidence>
<dbReference type="EC" id="2.4.1.-" evidence="16"/>
<keyword evidence="11 16" id="KW-1133">Transmembrane helix</keyword>
<dbReference type="InterPro" id="IPR029044">
    <property type="entry name" value="Nucleotide-diphossugar_trans"/>
</dbReference>
<keyword evidence="7 16" id="KW-0812">Transmembrane</keyword>
<dbReference type="GO" id="GO:0046872">
    <property type="term" value="F:metal ion binding"/>
    <property type="evidence" value="ECO:0007669"/>
    <property type="project" value="UniProtKB-KW"/>
</dbReference>